<dbReference type="SUPFAM" id="SSF52954">
    <property type="entry name" value="Class II aaRS ABD-related"/>
    <property type="match status" value="1"/>
</dbReference>
<evidence type="ECO:0000256" key="3">
    <source>
        <dbReference type="ARBA" id="ARBA00012815"/>
    </source>
</evidence>
<evidence type="ECO:0000256" key="6">
    <source>
        <dbReference type="ARBA" id="ARBA00022741"/>
    </source>
</evidence>
<keyword evidence="8" id="KW-0648">Protein biosynthesis</keyword>
<dbReference type="InterPro" id="IPR004516">
    <property type="entry name" value="HisRS/HisZ"/>
</dbReference>
<comment type="catalytic activity">
    <reaction evidence="10">
        <text>tRNA(His) + L-histidine + ATP = L-histidyl-tRNA(His) + AMP + diphosphate + H(+)</text>
        <dbReference type="Rhea" id="RHEA:17313"/>
        <dbReference type="Rhea" id="RHEA-COMP:9665"/>
        <dbReference type="Rhea" id="RHEA-COMP:9689"/>
        <dbReference type="ChEBI" id="CHEBI:15378"/>
        <dbReference type="ChEBI" id="CHEBI:30616"/>
        <dbReference type="ChEBI" id="CHEBI:33019"/>
        <dbReference type="ChEBI" id="CHEBI:57595"/>
        <dbReference type="ChEBI" id="CHEBI:78442"/>
        <dbReference type="ChEBI" id="CHEBI:78527"/>
        <dbReference type="ChEBI" id="CHEBI:456215"/>
        <dbReference type="EC" id="6.1.1.21"/>
    </reaction>
</comment>
<evidence type="ECO:0000256" key="2">
    <source>
        <dbReference type="ARBA" id="ARBA00011738"/>
    </source>
</evidence>
<dbReference type="InterPro" id="IPR036621">
    <property type="entry name" value="Anticodon-bd_dom_sf"/>
</dbReference>
<dbReference type="InterPro" id="IPR004154">
    <property type="entry name" value="Anticodon-bd"/>
</dbReference>
<feature type="binding site" evidence="12">
    <location>
        <position position="134"/>
    </location>
    <ligand>
        <name>L-histidine</name>
        <dbReference type="ChEBI" id="CHEBI:57595"/>
    </ligand>
</feature>
<protein>
    <recommendedName>
        <fullName evidence="4 11">Histidine--tRNA ligase</fullName>
        <ecNumber evidence="3 11">6.1.1.21</ecNumber>
    </recommendedName>
</protein>
<dbReference type="InterPro" id="IPR006195">
    <property type="entry name" value="aa-tRNA-synth_II"/>
</dbReference>
<evidence type="ECO:0000313" key="15">
    <source>
        <dbReference type="Proteomes" id="UP000319728"/>
    </source>
</evidence>
<proteinExistence type="inferred from homology"/>
<dbReference type="GO" id="GO:0004821">
    <property type="term" value="F:histidine-tRNA ligase activity"/>
    <property type="evidence" value="ECO:0007669"/>
    <property type="project" value="UniProtKB-UniRule"/>
</dbReference>
<sequence>MSRPTPISGFPEWTPSQRMIEQYVLDRLRDTFELYGFAPLETRAVEPLDQLLRKGETSKEVYVIRRLHEEEGTAPAADDTLGLHFDLTVPFARYVLENAGRLQFPFRRYQIQKVWRGERPQEGRYREFLQADIDIVDRDTLAAHHEAEMPLVIGDALRGLPIPPVRIQVNNRKVCEGFYLGLGLTDPEAALRAVDKLDKIGPDRVAELLADTAGASETQARACLALARISAPDAAFAAQVRALGVSHPLLDEGIEELTRVVETAAAHAPGLCVADLRIARGLDYYTGTVYETQLVGFERFGSICSGGRYDNLASSGASRFPGVGISIGVSRLLGLLFGTDRLTVSRSVPTCVLVAVPTEERRAATDRIAQALRGRGIPCEVSPTAAKFGKQIRYAERRGIPYVWFPGVDGAPDEVKDIRSGEQVTADAGEWTPPRADLKPLVS</sequence>
<feature type="binding site" evidence="12">
    <location>
        <begin position="86"/>
        <end position="88"/>
    </location>
    <ligand>
        <name>L-histidine</name>
        <dbReference type="ChEBI" id="CHEBI:57595"/>
    </ligand>
</feature>
<evidence type="ECO:0000256" key="9">
    <source>
        <dbReference type="ARBA" id="ARBA00023146"/>
    </source>
</evidence>
<feature type="binding site" evidence="12">
    <location>
        <position position="116"/>
    </location>
    <ligand>
        <name>L-histidine</name>
        <dbReference type="ChEBI" id="CHEBI:57595"/>
    </ligand>
</feature>
<dbReference type="InterPro" id="IPR015807">
    <property type="entry name" value="His-tRNA-ligase"/>
</dbReference>
<dbReference type="GO" id="GO:0005737">
    <property type="term" value="C:cytoplasm"/>
    <property type="evidence" value="ECO:0007669"/>
    <property type="project" value="UniProtKB-UniRule"/>
</dbReference>
<dbReference type="Proteomes" id="UP000319728">
    <property type="component" value="Unassembled WGS sequence"/>
</dbReference>
<dbReference type="PIRSF" id="PIRSF001549">
    <property type="entry name" value="His-tRNA_synth"/>
    <property type="match status" value="1"/>
</dbReference>
<organism evidence="14 15">
    <name type="scientific">Micromonospora sagamiensis</name>
    <dbReference type="NCBI Taxonomy" id="47875"/>
    <lineage>
        <taxon>Bacteria</taxon>
        <taxon>Bacillati</taxon>
        <taxon>Actinomycetota</taxon>
        <taxon>Actinomycetes</taxon>
        <taxon>Micromonosporales</taxon>
        <taxon>Micromonosporaceae</taxon>
        <taxon>Micromonospora</taxon>
    </lineage>
</organism>
<evidence type="ECO:0000259" key="13">
    <source>
        <dbReference type="PROSITE" id="PS50862"/>
    </source>
</evidence>
<dbReference type="PANTHER" id="PTHR11476:SF7">
    <property type="entry name" value="HISTIDINE--TRNA LIGASE"/>
    <property type="match status" value="1"/>
</dbReference>
<dbReference type="OrthoDB" id="9800814at2"/>
<evidence type="ECO:0000313" key="14">
    <source>
        <dbReference type="EMBL" id="TWJ30071.1"/>
    </source>
</evidence>
<evidence type="ECO:0000256" key="1">
    <source>
        <dbReference type="ARBA" id="ARBA00008226"/>
    </source>
</evidence>
<dbReference type="SUPFAM" id="SSF55681">
    <property type="entry name" value="Class II aaRS and biotin synthetases"/>
    <property type="match status" value="1"/>
</dbReference>
<evidence type="ECO:0000256" key="5">
    <source>
        <dbReference type="ARBA" id="ARBA00022490"/>
    </source>
</evidence>
<feature type="binding site" evidence="12">
    <location>
        <begin position="284"/>
        <end position="285"/>
    </location>
    <ligand>
        <name>L-histidine</name>
        <dbReference type="ChEBI" id="CHEBI:57595"/>
    </ligand>
</feature>
<dbReference type="RefSeq" id="WP_145818865.1">
    <property type="nucleotide sequence ID" value="NZ_AP023438.1"/>
</dbReference>
<evidence type="ECO:0000256" key="10">
    <source>
        <dbReference type="ARBA" id="ARBA00047639"/>
    </source>
</evidence>
<evidence type="ECO:0000256" key="12">
    <source>
        <dbReference type="PIRSR" id="PIRSR001549-1"/>
    </source>
</evidence>
<dbReference type="GO" id="GO:0005524">
    <property type="term" value="F:ATP binding"/>
    <property type="evidence" value="ECO:0007669"/>
    <property type="project" value="UniProtKB-KW"/>
</dbReference>
<comment type="caution">
    <text evidence="14">The sequence shown here is derived from an EMBL/GenBank/DDBJ whole genome shotgun (WGS) entry which is preliminary data.</text>
</comment>
<dbReference type="CDD" id="cd00773">
    <property type="entry name" value="HisRS-like_core"/>
    <property type="match status" value="1"/>
</dbReference>
<evidence type="ECO:0000256" key="7">
    <source>
        <dbReference type="ARBA" id="ARBA00022840"/>
    </source>
</evidence>
<dbReference type="EMBL" id="VLLP01000001">
    <property type="protein sequence ID" value="TWJ30071.1"/>
    <property type="molecule type" value="Genomic_DNA"/>
</dbReference>
<reference evidence="14 15" key="1">
    <citation type="submission" date="2019-07" db="EMBL/GenBank/DDBJ databases">
        <title>R&amp;d 2014.</title>
        <authorList>
            <person name="Klenk H.-P."/>
        </authorList>
    </citation>
    <scope>NUCLEOTIDE SEQUENCE [LARGE SCALE GENOMIC DNA]</scope>
    <source>
        <strain evidence="14 15">DSM 43912</strain>
    </source>
</reference>
<dbReference type="InterPro" id="IPR045864">
    <property type="entry name" value="aa-tRNA-synth_II/BPL/LPL"/>
</dbReference>
<feature type="domain" description="Aminoacyl-transfer RNA synthetases class-II family profile" evidence="13">
    <location>
        <begin position="20"/>
        <end position="349"/>
    </location>
</feature>
<comment type="subunit">
    <text evidence="2">Homodimer.</text>
</comment>
<feature type="binding site" evidence="12">
    <location>
        <position position="280"/>
    </location>
    <ligand>
        <name>L-histidine</name>
        <dbReference type="ChEBI" id="CHEBI:57595"/>
    </ligand>
</feature>
<keyword evidence="9 14" id="KW-0436">Ligase</keyword>
<dbReference type="NCBIfam" id="TIGR00442">
    <property type="entry name" value="hisS"/>
    <property type="match status" value="1"/>
</dbReference>
<evidence type="ECO:0000256" key="4">
    <source>
        <dbReference type="ARBA" id="ARBA00017399"/>
    </source>
</evidence>
<keyword evidence="6" id="KW-0547">Nucleotide-binding</keyword>
<name>A0A562WJ49_9ACTN</name>
<comment type="similarity">
    <text evidence="1">Belongs to the class-II aminoacyl-tRNA synthetase family.</text>
</comment>
<evidence type="ECO:0000256" key="8">
    <source>
        <dbReference type="ARBA" id="ARBA00022917"/>
    </source>
</evidence>
<dbReference type="Gene3D" id="3.30.930.10">
    <property type="entry name" value="Bira Bifunctional Protein, Domain 2"/>
    <property type="match status" value="1"/>
</dbReference>
<evidence type="ECO:0000256" key="11">
    <source>
        <dbReference type="NCBIfam" id="TIGR00442"/>
    </source>
</evidence>
<feature type="binding site" evidence="12">
    <location>
        <position position="130"/>
    </location>
    <ligand>
        <name>L-histidine</name>
        <dbReference type="ChEBI" id="CHEBI:57595"/>
    </ligand>
</feature>
<keyword evidence="5" id="KW-0963">Cytoplasm</keyword>
<keyword evidence="15" id="KW-1185">Reference proteome</keyword>
<keyword evidence="9 14" id="KW-0030">Aminoacyl-tRNA synthetase</keyword>
<keyword evidence="7" id="KW-0067">ATP-binding</keyword>
<dbReference type="PANTHER" id="PTHR11476">
    <property type="entry name" value="HISTIDYL-TRNA SYNTHETASE"/>
    <property type="match status" value="1"/>
</dbReference>
<dbReference type="AlphaFoldDB" id="A0A562WJ49"/>
<accession>A0A562WJ49</accession>
<dbReference type="Pfam" id="PF13393">
    <property type="entry name" value="tRNA-synt_His"/>
    <property type="match status" value="1"/>
</dbReference>
<dbReference type="GO" id="GO:0006427">
    <property type="term" value="P:histidyl-tRNA aminoacylation"/>
    <property type="evidence" value="ECO:0007669"/>
    <property type="project" value="UniProtKB-UniRule"/>
</dbReference>
<dbReference type="PROSITE" id="PS50862">
    <property type="entry name" value="AA_TRNA_LIGASE_II"/>
    <property type="match status" value="1"/>
</dbReference>
<gene>
    <name evidence="14" type="ORF">JD81_03608</name>
</gene>
<dbReference type="InterPro" id="IPR041715">
    <property type="entry name" value="HisRS-like_core"/>
</dbReference>
<dbReference type="Gene3D" id="3.40.50.800">
    <property type="entry name" value="Anticodon-binding domain"/>
    <property type="match status" value="1"/>
</dbReference>
<dbReference type="EC" id="6.1.1.21" evidence="3 11"/>
<dbReference type="Pfam" id="PF03129">
    <property type="entry name" value="HGTP_anticodon"/>
    <property type="match status" value="1"/>
</dbReference>